<organism evidence="8 9">
    <name type="scientific">Pontiella sulfatireligans</name>
    <dbReference type="NCBI Taxonomy" id="2750658"/>
    <lineage>
        <taxon>Bacteria</taxon>
        <taxon>Pseudomonadati</taxon>
        <taxon>Kiritimatiellota</taxon>
        <taxon>Kiritimatiellia</taxon>
        <taxon>Kiritimatiellales</taxon>
        <taxon>Pontiellaceae</taxon>
        <taxon>Pontiella</taxon>
    </lineage>
</organism>
<dbReference type="PANTHER" id="PTHR11819">
    <property type="entry name" value="SOLUTE CARRIER FAMILY 5"/>
    <property type="match status" value="1"/>
</dbReference>
<dbReference type="Pfam" id="PF00474">
    <property type="entry name" value="SSF"/>
    <property type="match status" value="2"/>
</dbReference>
<dbReference type="InterPro" id="IPR001734">
    <property type="entry name" value="Na/solute_symporter"/>
</dbReference>
<feature type="transmembrane region" description="Helical" evidence="7">
    <location>
        <begin position="122"/>
        <end position="142"/>
    </location>
</feature>
<keyword evidence="4 7" id="KW-1133">Transmembrane helix</keyword>
<feature type="transmembrane region" description="Helical" evidence="7">
    <location>
        <begin position="6"/>
        <end position="26"/>
    </location>
</feature>
<dbReference type="EMBL" id="CAAHFH010000002">
    <property type="protein sequence ID" value="VGO21937.1"/>
    <property type="molecule type" value="Genomic_DNA"/>
</dbReference>
<dbReference type="RefSeq" id="WP_168433459.1">
    <property type="nucleotide sequence ID" value="NZ_CAAHFH010000002.1"/>
</dbReference>
<evidence type="ECO:0000256" key="7">
    <source>
        <dbReference type="SAM" id="Phobius"/>
    </source>
</evidence>
<dbReference type="InterPro" id="IPR038377">
    <property type="entry name" value="Na/Glc_symporter_sf"/>
</dbReference>
<feature type="transmembrane region" description="Helical" evidence="7">
    <location>
        <begin position="423"/>
        <end position="444"/>
    </location>
</feature>
<feature type="transmembrane region" description="Helical" evidence="7">
    <location>
        <begin position="162"/>
        <end position="181"/>
    </location>
</feature>
<dbReference type="PANTHER" id="PTHR11819:SF195">
    <property type="entry name" value="SODIUM_GLUCOSE COTRANSPORTER 4"/>
    <property type="match status" value="1"/>
</dbReference>
<gene>
    <name evidence="8" type="primary">sglT_14</name>
    <name evidence="8" type="ORF">SCARR_04017</name>
</gene>
<evidence type="ECO:0000256" key="1">
    <source>
        <dbReference type="ARBA" id="ARBA00004141"/>
    </source>
</evidence>
<proteinExistence type="inferred from homology"/>
<evidence type="ECO:0000256" key="4">
    <source>
        <dbReference type="ARBA" id="ARBA00022989"/>
    </source>
</evidence>
<accession>A0A6C2URT8</accession>
<dbReference type="PROSITE" id="PS50283">
    <property type="entry name" value="NA_SOLUT_SYMP_3"/>
    <property type="match status" value="1"/>
</dbReference>
<reference evidence="8 9" key="1">
    <citation type="submission" date="2019-04" db="EMBL/GenBank/DDBJ databases">
        <authorList>
            <person name="Van Vliet M D."/>
        </authorList>
    </citation>
    <scope>NUCLEOTIDE SEQUENCE [LARGE SCALE GENOMIC DNA]</scope>
    <source>
        <strain evidence="8 9">F21</strain>
    </source>
</reference>
<feature type="transmembrane region" description="Helical" evidence="7">
    <location>
        <begin position="497"/>
        <end position="519"/>
    </location>
</feature>
<dbReference type="Gene3D" id="1.20.1730.10">
    <property type="entry name" value="Sodium/glucose cotransporter"/>
    <property type="match status" value="1"/>
</dbReference>
<evidence type="ECO:0000256" key="5">
    <source>
        <dbReference type="ARBA" id="ARBA00023136"/>
    </source>
</evidence>
<keyword evidence="5 7" id="KW-0472">Membrane</keyword>
<name>A0A6C2URT8_9BACT</name>
<feature type="transmembrane region" description="Helical" evidence="7">
    <location>
        <begin position="78"/>
        <end position="101"/>
    </location>
</feature>
<feature type="transmembrane region" description="Helical" evidence="7">
    <location>
        <begin position="188"/>
        <end position="210"/>
    </location>
</feature>
<comment type="subcellular location">
    <subcellularLocation>
        <location evidence="1">Membrane</location>
        <topology evidence="1">Multi-pass membrane protein</topology>
    </subcellularLocation>
</comment>
<evidence type="ECO:0000313" key="9">
    <source>
        <dbReference type="Proteomes" id="UP000346198"/>
    </source>
</evidence>
<evidence type="ECO:0000256" key="6">
    <source>
        <dbReference type="RuleBase" id="RU362091"/>
    </source>
</evidence>
<evidence type="ECO:0000256" key="2">
    <source>
        <dbReference type="ARBA" id="ARBA00006434"/>
    </source>
</evidence>
<protein>
    <submittedName>
        <fullName evidence="8">Sodium/glucose cotransporter</fullName>
    </submittedName>
</protein>
<feature type="transmembrane region" description="Helical" evidence="7">
    <location>
        <begin position="38"/>
        <end position="58"/>
    </location>
</feature>
<dbReference type="NCBIfam" id="TIGR00813">
    <property type="entry name" value="sss"/>
    <property type="match status" value="1"/>
</dbReference>
<sequence>MQFTFTAFDVGVFIAFFAVVIGVSLWKGRNENDSASYFLAGRGLSWWIIGLSLIAANISSEQFVGMIGSGASPVGLAIASYAWLATPALVMIAFTFLPMFLKAGVYTVPEYLEYRYTPLARTLMAVSMVIMYAFVTITAVTYSGAMTMETLFAGKSLFGLPLNIQVCSVLIAVMAGIYVTFGGLKACAWADLIQGAALIIGGLAIAWFAFDTLGDTPVAELTSASASVPSLADGDSGVTKFFALNKDKLHLFLPRTDSTIPWTALVIGLWIPQFYYWGLNQFIVQKTFASKSLAEGQKGVVTAGVIHVVSPLFIVIPGLIAFNLFSSDMADAAAQDEQFVKVNTELISEFDAVKDRAESVIVFEMDGGWIQRNSEKAAEIEGYNQQVLARVDTPETRHLVGYKYDTAFPLLIRKLVPTGVRGFMLAAILGAIISSLAAMLNSASSIFTMDIFKKYMSKNASEKQLVLVGRGAVVVMTLIACWLAPKLSDPNFGGIFKFMQLFQGYVSPGILAAFVFGYFVRKAPPVCGVVALLGSPILYGLLEVIAPGVSFLDRMAISFALVLLTMGAITLIRPLSQPIELPVSAEVDLTPSRGAKITGIAMVASIIAIYIIFR</sequence>
<feature type="transmembrane region" description="Helical" evidence="7">
    <location>
        <begin position="526"/>
        <end position="549"/>
    </location>
</feature>
<feature type="transmembrane region" description="Helical" evidence="7">
    <location>
        <begin position="300"/>
        <end position="322"/>
    </location>
</feature>
<feature type="transmembrane region" description="Helical" evidence="7">
    <location>
        <begin position="465"/>
        <end position="485"/>
    </location>
</feature>
<dbReference type="Proteomes" id="UP000346198">
    <property type="component" value="Unassembled WGS sequence"/>
</dbReference>
<feature type="transmembrane region" description="Helical" evidence="7">
    <location>
        <begin position="259"/>
        <end position="279"/>
    </location>
</feature>
<evidence type="ECO:0000256" key="3">
    <source>
        <dbReference type="ARBA" id="ARBA00022692"/>
    </source>
</evidence>
<dbReference type="GO" id="GO:0005886">
    <property type="term" value="C:plasma membrane"/>
    <property type="evidence" value="ECO:0007669"/>
    <property type="project" value="TreeGrafter"/>
</dbReference>
<keyword evidence="9" id="KW-1185">Reference proteome</keyword>
<feature type="transmembrane region" description="Helical" evidence="7">
    <location>
        <begin position="594"/>
        <end position="613"/>
    </location>
</feature>
<dbReference type="GO" id="GO:0005412">
    <property type="term" value="F:D-glucose:sodium symporter activity"/>
    <property type="evidence" value="ECO:0007669"/>
    <property type="project" value="TreeGrafter"/>
</dbReference>
<dbReference type="AlphaFoldDB" id="A0A6C2URT8"/>
<evidence type="ECO:0000313" key="8">
    <source>
        <dbReference type="EMBL" id="VGO21937.1"/>
    </source>
</evidence>
<comment type="similarity">
    <text evidence="2 6">Belongs to the sodium:solute symporter (SSF) (TC 2.A.21) family.</text>
</comment>
<keyword evidence="3 7" id="KW-0812">Transmembrane</keyword>